<protein>
    <submittedName>
        <fullName evidence="3">Uncharacterized protein</fullName>
    </submittedName>
</protein>
<evidence type="ECO:0000256" key="2">
    <source>
        <dbReference type="SAM" id="Phobius"/>
    </source>
</evidence>
<dbReference type="EMBL" id="BARS01028665">
    <property type="protein sequence ID" value="GAG11120.1"/>
    <property type="molecule type" value="Genomic_DNA"/>
</dbReference>
<feature type="compositionally biased region" description="Basic and acidic residues" evidence="1">
    <location>
        <begin position="94"/>
        <end position="112"/>
    </location>
</feature>
<keyword evidence="2" id="KW-0472">Membrane</keyword>
<evidence type="ECO:0000313" key="3">
    <source>
        <dbReference type="EMBL" id="GAG11120.1"/>
    </source>
</evidence>
<evidence type="ECO:0000256" key="1">
    <source>
        <dbReference type="SAM" id="MobiDB-lite"/>
    </source>
</evidence>
<name>X0UZ66_9ZZZZ</name>
<feature type="region of interest" description="Disordered" evidence="1">
    <location>
        <begin position="1"/>
        <end position="40"/>
    </location>
</feature>
<feature type="compositionally biased region" description="Basic and acidic residues" evidence="1">
    <location>
        <begin position="1"/>
        <end position="10"/>
    </location>
</feature>
<feature type="non-terminal residue" evidence="3">
    <location>
        <position position="1"/>
    </location>
</feature>
<comment type="caution">
    <text evidence="3">The sequence shown here is derived from an EMBL/GenBank/DDBJ whole genome shotgun (WGS) entry which is preliminary data.</text>
</comment>
<reference evidence="3" key="1">
    <citation type="journal article" date="2014" name="Front. Microbiol.">
        <title>High frequency of phylogenetically diverse reductive dehalogenase-homologous genes in deep subseafloor sedimentary metagenomes.</title>
        <authorList>
            <person name="Kawai M."/>
            <person name="Futagami T."/>
            <person name="Toyoda A."/>
            <person name="Takaki Y."/>
            <person name="Nishi S."/>
            <person name="Hori S."/>
            <person name="Arai W."/>
            <person name="Tsubouchi T."/>
            <person name="Morono Y."/>
            <person name="Uchiyama I."/>
            <person name="Ito T."/>
            <person name="Fujiyama A."/>
            <person name="Inagaki F."/>
            <person name="Takami H."/>
        </authorList>
    </citation>
    <scope>NUCLEOTIDE SEQUENCE</scope>
    <source>
        <strain evidence="3">Expedition CK06-06</strain>
    </source>
</reference>
<feature type="compositionally biased region" description="Basic and acidic residues" evidence="1">
    <location>
        <begin position="185"/>
        <end position="199"/>
    </location>
</feature>
<feature type="region of interest" description="Disordered" evidence="1">
    <location>
        <begin position="65"/>
        <end position="199"/>
    </location>
</feature>
<organism evidence="3">
    <name type="scientific">marine sediment metagenome</name>
    <dbReference type="NCBI Taxonomy" id="412755"/>
    <lineage>
        <taxon>unclassified sequences</taxon>
        <taxon>metagenomes</taxon>
        <taxon>ecological metagenomes</taxon>
    </lineage>
</organism>
<feature type="transmembrane region" description="Helical" evidence="2">
    <location>
        <begin position="41"/>
        <end position="64"/>
    </location>
</feature>
<proteinExistence type="predicted"/>
<sequence length="264" mass="28487">KSRPVEKAGREGTIGDTLAAPKFTGKKRADSRKDKESSRRIGIWVGVGVFGLLAAAIISGLLLYPNKPDVPLRTPEPEKKTVAQKPQPSTKAAETVKSKTPDKPAPVDRKTEAAVSTTPVPSVSDKQKVSPPPPSRDSQQVTKTADARKTDIPTKTTERARPVTIPPEGTTARRETAPDVTKTVTQEEKVPPAAPPEREQLAAITKPEVEKVPAIVIPERKPEKPVEKPVTPPQKITATITWIPIPGGTFLMGDSQGDMEEQFE</sequence>
<feature type="compositionally biased region" description="Basic and acidic residues" evidence="1">
    <location>
        <begin position="27"/>
        <end position="39"/>
    </location>
</feature>
<feature type="non-terminal residue" evidence="3">
    <location>
        <position position="264"/>
    </location>
</feature>
<feature type="region of interest" description="Disordered" evidence="1">
    <location>
        <begin position="245"/>
        <end position="264"/>
    </location>
</feature>
<accession>X0UZ66</accession>
<dbReference type="AlphaFoldDB" id="X0UZ66"/>
<keyword evidence="2" id="KW-0812">Transmembrane</keyword>
<keyword evidence="2" id="KW-1133">Transmembrane helix</keyword>
<feature type="compositionally biased region" description="Basic and acidic residues" evidence="1">
    <location>
        <begin position="145"/>
        <end position="161"/>
    </location>
</feature>
<gene>
    <name evidence="3" type="ORF">S01H1_44903</name>
</gene>